<keyword evidence="1 4" id="KW-0245">EGF-like domain</keyword>
<dbReference type="Pfam" id="PF23106">
    <property type="entry name" value="EGF_Teneurin"/>
    <property type="match status" value="1"/>
</dbReference>
<feature type="disulfide bond" evidence="4">
    <location>
        <begin position="125"/>
        <end position="135"/>
    </location>
</feature>
<evidence type="ECO:0000259" key="6">
    <source>
        <dbReference type="PROSITE" id="PS50026"/>
    </source>
</evidence>
<comment type="caution">
    <text evidence="4">Lacks conserved residue(s) required for the propagation of feature annotation.</text>
</comment>
<feature type="disulfide bond" evidence="4">
    <location>
        <begin position="144"/>
        <end position="153"/>
    </location>
</feature>
<protein>
    <recommendedName>
        <fullName evidence="6">EGF-like domain-containing protein</fullName>
    </recommendedName>
</protein>
<dbReference type="EMBL" id="CM007365">
    <property type="protein sequence ID" value="OIW12071.1"/>
    <property type="molecule type" value="Genomic_DNA"/>
</dbReference>
<proteinExistence type="predicted"/>
<evidence type="ECO:0000256" key="1">
    <source>
        <dbReference type="ARBA" id="ARBA00022536"/>
    </source>
</evidence>
<evidence type="ECO:0000256" key="2">
    <source>
        <dbReference type="ARBA" id="ARBA00022737"/>
    </source>
</evidence>
<dbReference type="STRING" id="3871.A0A1J7HGT9"/>
<evidence type="ECO:0000313" key="7">
    <source>
        <dbReference type="EMBL" id="OIW12071.1"/>
    </source>
</evidence>
<dbReference type="Gene3D" id="2.60.120.260">
    <property type="entry name" value="Galactose-binding domain-like"/>
    <property type="match status" value="1"/>
</dbReference>
<dbReference type="Gramene" id="OIW12071">
    <property type="protein sequence ID" value="OIW12071"/>
    <property type="gene ID" value="TanjilG_15311"/>
</dbReference>
<feature type="domain" description="EGF-like" evidence="6">
    <location>
        <begin position="121"/>
        <end position="154"/>
    </location>
</feature>
<organism evidence="7 8">
    <name type="scientific">Lupinus angustifolius</name>
    <name type="common">Narrow-leaved blue lupine</name>
    <dbReference type="NCBI Taxonomy" id="3871"/>
    <lineage>
        <taxon>Eukaryota</taxon>
        <taxon>Viridiplantae</taxon>
        <taxon>Streptophyta</taxon>
        <taxon>Embryophyta</taxon>
        <taxon>Tracheophyta</taxon>
        <taxon>Spermatophyta</taxon>
        <taxon>Magnoliopsida</taxon>
        <taxon>eudicotyledons</taxon>
        <taxon>Gunneridae</taxon>
        <taxon>Pentapetalae</taxon>
        <taxon>rosids</taxon>
        <taxon>fabids</taxon>
        <taxon>Fabales</taxon>
        <taxon>Fabaceae</taxon>
        <taxon>Papilionoideae</taxon>
        <taxon>50 kb inversion clade</taxon>
        <taxon>genistoids sensu lato</taxon>
        <taxon>core genistoids</taxon>
        <taxon>Genisteae</taxon>
        <taxon>Lupinus</taxon>
    </lineage>
</organism>
<gene>
    <name evidence="7" type="ORF">TanjilG_15311</name>
</gene>
<reference evidence="7 8" key="1">
    <citation type="journal article" date="2017" name="Plant Biotechnol. J.">
        <title>A comprehensive draft genome sequence for lupin (Lupinus angustifolius), an emerging health food: insights into plant-microbe interactions and legume evolution.</title>
        <authorList>
            <person name="Hane J.K."/>
            <person name="Ming Y."/>
            <person name="Kamphuis L.G."/>
            <person name="Nelson M.N."/>
            <person name="Garg G."/>
            <person name="Atkins C.A."/>
            <person name="Bayer P.E."/>
            <person name="Bravo A."/>
            <person name="Bringans S."/>
            <person name="Cannon S."/>
            <person name="Edwards D."/>
            <person name="Foley R."/>
            <person name="Gao L.L."/>
            <person name="Harrison M.J."/>
            <person name="Huang W."/>
            <person name="Hurgobin B."/>
            <person name="Li S."/>
            <person name="Liu C.W."/>
            <person name="McGrath A."/>
            <person name="Morahan G."/>
            <person name="Murray J."/>
            <person name="Weller J."/>
            <person name="Jian J."/>
            <person name="Singh K.B."/>
        </authorList>
    </citation>
    <scope>NUCLEOTIDE SEQUENCE [LARGE SCALE GENOMIC DNA]</scope>
    <source>
        <strain evidence="8">cv. Tanjil</strain>
        <tissue evidence="7">Whole plant</tissue>
    </source>
</reference>
<evidence type="ECO:0000256" key="3">
    <source>
        <dbReference type="ARBA" id="ARBA00023157"/>
    </source>
</evidence>
<name>A0A1J7HGT9_LUPAN</name>
<sequence length="313" mass="34660">MARDLLDLFSMRKWSCSWSLAATIATVVALVSVVHLFMFPLTPSFNYFKLARDSCRPTNSSEELTSNLDKEEPAIDLNHQFKIDSHRAVVYRGAPWKAEIGQWLAGCDFITKDVNITEIIGGNNCKNDCSGLGICNRELGQCRCFHGYAGDGCTEKLELECNYPGSPDQPFGRWVVSICPANCDKTRAMCFCGEGTKYPNRPLAESCGFQFNQPSEPGGPKLVNWTKVDHDVFTTNGSIPGWCNVDPAEAYAGKVKIKEECDCKYDGLSGRFCEVPVESVCINQCSGHGHCRGGFCEVILLFINVALLITRKY</sequence>
<dbReference type="PANTHER" id="PTHR11219">
    <property type="entry name" value="TENEURIN AND N-ACETYLGLUCOSAMINE-1-PHOSPHODIESTER ALPHA-N-ACETYLGLUCOSAMINIDASE"/>
    <property type="match status" value="1"/>
</dbReference>
<accession>A0A1J7HGT9</accession>
<dbReference type="PROSITE" id="PS01186">
    <property type="entry name" value="EGF_2"/>
    <property type="match status" value="1"/>
</dbReference>
<dbReference type="Proteomes" id="UP000188354">
    <property type="component" value="Chromosome LG05"/>
</dbReference>
<keyword evidence="8" id="KW-1185">Reference proteome</keyword>
<dbReference type="PANTHER" id="PTHR11219:SF69">
    <property type="entry name" value="TENEURIN-A"/>
    <property type="match status" value="1"/>
</dbReference>
<keyword evidence="2" id="KW-0677">Repeat</keyword>
<dbReference type="InterPro" id="IPR051216">
    <property type="entry name" value="Teneurin"/>
</dbReference>
<keyword evidence="5" id="KW-0472">Membrane</keyword>
<evidence type="ECO:0000313" key="8">
    <source>
        <dbReference type="Proteomes" id="UP000188354"/>
    </source>
</evidence>
<keyword evidence="3 4" id="KW-1015">Disulfide bond</keyword>
<evidence type="ECO:0000256" key="4">
    <source>
        <dbReference type="PROSITE-ProRule" id="PRU00076"/>
    </source>
</evidence>
<keyword evidence="5" id="KW-1133">Transmembrane helix</keyword>
<dbReference type="PROSITE" id="PS50026">
    <property type="entry name" value="EGF_3"/>
    <property type="match status" value="1"/>
</dbReference>
<evidence type="ECO:0000256" key="5">
    <source>
        <dbReference type="SAM" id="Phobius"/>
    </source>
</evidence>
<keyword evidence="5" id="KW-0812">Transmembrane</keyword>
<feature type="transmembrane region" description="Helical" evidence="5">
    <location>
        <begin position="20"/>
        <end position="42"/>
    </location>
</feature>
<dbReference type="OMA" id="INCKNDC"/>
<dbReference type="PROSITE" id="PS00022">
    <property type="entry name" value="EGF_1"/>
    <property type="match status" value="1"/>
</dbReference>
<dbReference type="AlphaFoldDB" id="A0A1J7HGT9"/>
<dbReference type="InterPro" id="IPR000742">
    <property type="entry name" value="EGF"/>
</dbReference>